<evidence type="ECO:0000313" key="5">
    <source>
        <dbReference type="Proteomes" id="UP001598130"/>
    </source>
</evidence>
<dbReference type="InterPro" id="IPR001375">
    <property type="entry name" value="Peptidase_S9_cat"/>
</dbReference>
<sequence>MTDTDLRGLLAAGLLTPALMGATSAKAAAKPSEGQMIELWPNGAPGGSQVTVTEKATDVVDKGQTGRDISGITRPRFSLHRPKKKTDTAMLVIAGGAFNRVVFDKEGEEVCRWLADNGVAAGALLYRLPGDGWDAGQDAPLQDAQRALRLLVQETGAKRVGIMGFSAGGTIAAALAARAAEALYPPVDADDKLNATPTFMCLGYPYLNVPKRPRENMFPGFTKATPPTFFFHAADDARVPVANSIQPFQELRAFGVPAALHVYESGAHGFGLRAPEGSSASHWPEHFLTWARAGGHIG</sequence>
<dbReference type="RefSeq" id="WP_377370759.1">
    <property type="nucleotide sequence ID" value="NZ_JAOTJD010000030.1"/>
</dbReference>
<accession>A0ABW6CQE9</accession>
<comment type="caution">
    <text evidence="4">The sequence shown here is derived from an EMBL/GenBank/DDBJ whole genome shotgun (WGS) entry which is preliminary data.</text>
</comment>
<name>A0ABW6CQE9_9CAUL</name>
<dbReference type="Pfam" id="PF00326">
    <property type="entry name" value="Peptidase_S9"/>
    <property type="match status" value="1"/>
</dbReference>
<keyword evidence="5" id="KW-1185">Reference proteome</keyword>
<reference evidence="4 5" key="1">
    <citation type="submission" date="2022-09" db="EMBL/GenBank/DDBJ databases">
        <title>New species of Phenylobacterium.</title>
        <authorList>
            <person name="Mieszkin S."/>
        </authorList>
    </citation>
    <scope>NUCLEOTIDE SEQUENCE [LARGE SCALE GENOMIC DNA]</scope>
    <source>
        <strain evidence="4 5">HK31-G</strain>
    </source>
</reference>
<proteinExistence type="predicted"/>
<keyword evidence="2" id="KW-0732">Signal</keyword>
<feature type="signal peptide" evidence="2">
    <location>
        <begin position="1"/>
        <end position="27"/>
    </location>
</feature>
<dbReference type="SUPFAM" id="SSF53474">
    <property type="entry name" value="alpha/beta-Hydrolases"/>
    <property type="match status" value="1"/>
</dbReference>
<dbReference type="InterPro" id="IPR029058">
    <property type="entry name" value="AB_hydrolase_fold"/>
</dbReference>
<evidence type="ECO:0000256" key="1">
    <source>
        <dbReference type="ARBA" id="ARBA00022801"/>
    </source>
</evidence>
<dbReference type="GO" id="GO:0016787">
    <property type="term" value="F:hydrolase activity"/>
    <property type="evidence" value="ECO:0007669"/>
    <property type="project" value="UniProtKB-KW"/>
</dbReference>
<feature type="chain" id="PRO_5047306237" evidence="2">
    <location>
        <begin position="28"/>
        <end position="298"/>
    </location>
</feature>
<evidence type="ECO:0000313" key="4">
    <source>
        <dbReference type="EMBL" id="MFD3265307.1"/>
    </source>
</evidence>
<dbReference type="PANTHER" id="PTHR48081:SF6">
    <property type="entry name" value="PEPTIDASE S9 PROLYL OLIGOPEPTIDASE CATALYTIC DOMAIN-CONTAINING PROTEIN"/>
    <property type="match status" value="1"/>
</dbReference>
<organism evidence="4 5">
    <name type="scientific">Phenylobacterium ferrooxidans</name>
    <dbReference type="NCBI Taxonomy" id="2982689"/>
    <lineage>
        <taxon>Bacteria</taxon>
        <taxon>Pseudomonadati</taxon>
        <taxon>Pseudomonadota</taxon>
        <taxon>Alphaproteobacteria</taxon>
        <taxon>Caulobacterales</taxon>
        <taxon>Caulobacteraceae</taxon>
        <taxon>Phenylobacterium</taxon>
    </lineage>
</organism>
<protein>
    <submittedName>
        <fullName evidence="4">Alpha/beta hydrolase</fullName>
    </submittedName>
</protein>
<keyword evidence="1 4" id="KW-0378">Hydrolase</keyword>
<feature type="domain" description="Peptidase S9 prolyl oligopeptidase catalytic" evidence="3">
    <location>
        <begin position="138"/>
        <end position="290"/>
    </location>
</feature>
<evidence type="ECO:0000259" key="3">
    <source>
        <dbReference type="Pfam" id="PF00326"/>
    </source>
</evidence>
<dbReference type="Proteomes" id="UP001598130">
    <property type="component" value="Unassembled WGS sequence"/>
</dbReference>
<dbReference type="InterPro" id="IPR050300">
    <property type="entry name" value="GDXG_lipolytic_enzyme"/>
</dbReference>
<dbReference type="EMBL" id="JAOTJD010000030">
    <property type="protein sequence ID" value="MFD3265307.1"/>
    <property type="molecule type" value="Genomic_DNA"/>
</dbReference>
<evidence type="ECO:0000256" key="2">
    <source>
        <dbReference type="SAM" id="SignalP"/>
    </source>
</evidence>
<dbReference type="Gene3D" id="3.40.50.1820">
    <property type="entry name" value="alpha/beta hydrolase"/>
    <property type="match status" value="1"/>
</dbReference>
<dbReference type="PANTHER" id="PTHR48081">
    <property type="entry name" value="AB HYDROLASE SUPERFAMILY PROTEIN C4A8.06C"/>
    <property type="match status" value="1"/>
</dbReference>
<gene>
    <name evidence="4" type="ORF">OCL97_15220</name>
</gene>